<evidence type="ECO:0000256" key="1">
    <source>
        <dbReference type="SAM" id="MobiDB-lite"/>
    </source>
</evidence>
<name>A0A7Z0BCH0_9ACTN</name>
<keyword evidence="3" id="KW-1185">Reference proteome</keyword>
<proteinExistence type="predicted"/>
<dbReference type="AlphaFoldDB" id="A0A7Z0BCH0"/>
<dbReference type="RefSeq" id="WP_218906138.1">
    <property type="nucleotide sequence ID" value="NZ_JACCHK010000001.1"/>
</dbReference>
<evidence type="ECO:0000313" key="3">
    <source>
        <dbReference type="Proteomes" id="UP000523545"/>
    </source>
</evidence>
<gene>
    <name evidence="2" type="ORF">HNR22_000522</name>
</gene>
<accession>A0A7Z0BCH0</accession>
<organism evidence="2 3">
    <name type="scientific">Micromonospora jinlongensis</name>
    <dbReference type="NCBI Taxonomy" id="1287877"/>
    <lineage>
        <taxon>Bacteria</taxon>
        <taxon>Bacillati</taxon>
        <taxon>Actinomycetota</taxon>
        <taxon>Actinomycetes</taxon>
        <taxon>Micromonosporales</taxon>
        <taxon>Micromonosporaceae</taxon>
        <taxon>Micromonospora</taxon>
    </lineage>
</organism>
<evidence type="ECO:0000313" key="2">
    <source>
        <dbReference type="EMBL" id="NYH40795.1"/>
    </source>
</evidence>
<dbReference type="Proteomes" id="UP000523545">
    <property type="component" value="Unassembled WGS sequence"/>
</dbReference>
<sequence>MGDKSREPSANGHHNSMIDPPDDRVRPTSAPMDMTEEEAVAAGMPEWAGISHEQMNVVGQPARPEYARALGIPLTTFAEWTREALRDSSRG</sequence>
<reference evidence="2 3" key="1">
    <citation type="submission" date="2020-07" db="EMBL/GenBank/DDBJ databases">
        <title>Sequencing the genomes of 1000 actinobacteria strains.</title>
        <authorList>
            <person name="Klenk H.-P."/>
        </authorList>
    </citation>
    <scope>NUCLEOTIDE SEQUENCE [LARGE SCALE GENOMIC DNA]</scope>
    <source>
        <strain evidence="2 3">DSM 45876</strain>
    </source>
</reference>
<comment type="caution">
    <text evidence="2">The sequence shown here is derived from an EMBL/GenBank/DDBJ whole genome shotgun (WGS) entry which is preliminary data.</text>
</comment>
<protein>
    <submittedName>
        <fullName evidence="2">Uncharacterized protein</fullName>
    </submittedName>
</protein>
<feature type="region of interest" description="Disordered" evidence="1">
    <location>
        <begin position="1"/>
        <end position="33"/>
    </location>
</feature>
<dbReference type="EMBL" id="JACCHK010000001">
    <property type="protein sequence ID" value="NYH40795.1"/>
    <property type="molecule type" value="Genomic_DNA"/>
</dbReference>